<proteinExistence type="predicted"/>
<keyword evidence="2" id="KW-1185">Reference proteome</keyword>
<reference evidence="3" key="1">
    <citation type="submission" date="2016-06" db="UniProtKB">
        <authorList>
            <consortium name="WormBaseParasite"/>
        </authorList>
    </citation>
    <scope>IDENTIFICATION</scope>
</reference>
<evidence type="ECO:0000313" key="1">
    <source>
        <dbReference type="EMBL" id="VDP75207.1"/>
    </source>
</evidence>
<organism evidence="3">
    <name type="scientific">Schistosoma curassoni</name>
    <dbReference type="NCBI Taxonomy" id="6186"/>
    <lineage>
        <taxon>Eukaryota</taxon>
        <taxon>Metazoa</taxon>
        <taxon>Spiralia</taxon>
        <taxon>Lophotrochozoa</taxon>
        <taxon>Platyhelminthes</taxon>
        <taxon>Trematoda</taxon>
        <taxon>Digenea</taxon>
        <taxon>Strigeidida</taxon>
        <taxon>Schistosomatoidea</taxon>
        <taxon>Schistosomatidae</taxon>
        <taxon>Schistosoma</taxon>
    </lineage>
</organism>
<evidence type="ECO:0000313" key="2">
    <source>
        <dbReference type="Proteomes" id="UP000279833"/>
    </source>
</evidence>
<evidence type="ECO:0000313" key="3">
    <source>
        <dbReference type="WBParaSite" id="SCUD_0002136401-mRNA-1"/>
    </source>
</evidence>
<protein>
    <submittedName>
        <fullName evidence="1 3">Uncharacterized protein</fullName>
    </submittedName>
</protein>
<gene>
    <name evidence="1" type="ORF">SCUD_LOCUS21361</name>
</gene>
<reference evidence="1 2" key="2">
    <citation type="submission" date="2018-11" db="EMBL/GenBank/DDBJ databases">
        <authorList>
            <consortium name="Pathogen Informatics"/>
        </authorList>
    </citation>
    <scope>NUCLEOTIDE SEQUENCE [LARGE SCALE GENOMIC DNA]</scope>
    <source>
        <strain evidence="1">Dakar</strain>
        <strain evidence="2">Dakar, Senegal</strain>
    </source>
</reference>
<dbReference type="EMBL" id="UZAK01046383">
    <property type="protein sequence ID" value="VDP75207.1"/>
    <property type="molecule type" value="Genomic_DNA"/>
</dbReference>
<sequence length="67" mass="7295">MTPSRKQAKYSSFGDHLKAGWKSIGTENSRRLTQRFTSHTIASARSSVGKLGLGLKVIINLSGKYGN</sequence>
<dbReference type="WBParaSite" id="SCUD_0002136401-mRNA-1">
    <property type="protein sequence ID" value="SCUD_0002136401-mRNA-1"/>
    <property type="gene ID" value="SCUD_0002136401"/>
</dbReference>
<dbReference type="Proteomes" id="UP000279833">
    <property type="component" value="Unassembled WGS sequence"/>
</dbReference>
<dbReference type="AlphaFoldDB" id="A0A183L210"/>
<name>A0A183L210_9TREM</name>
<accession>A0A183L210</accession>